<keyword evidence="1" id="KW-0732">Signal</keyword>
<sequence>MSNQVCNNNRRRWVVPMKKALFLSSLLFLGVEAEPSLEIINKKIEKNNEKYRKIAMEGFSIQRRMNLESCYAECDADFLTPTSTCADKPGKFTLTNGKKKKCKWVSHKSEKRCTKKSSREHCPETCSLCDNESIDEYVKVDCGDQCHPIQWPYWMHDCYPDSTALNDCAKATGEYNGIAFSLQDCYDEPDSNKMYCFIYENKPASPLECQSNVFDNDNCIYGTERGSFYILEDEYDNRFNDIEDQYVFIKFESIGDVQPSEASIDDIVLEVNDLSNNILDAQASTFDGISWNNGRSPQWSIFSDGTSFMTSYGTLRPSYTTSEHADIFGDSEGIWTKVKVRGSIEVLHLTFKLKYGRGNDNLRRFYIAQVGIGSEDDDYKSFKVMSQKIVAASTIEIPGYTGWHEHSATWYSSTWSSDWEYDDAY</sequence>
<name>A0AAD3DEQ7_9STRA</name>
<accession>A0AAD3DEQ7</accession>
<protein>
    <submittedName>
        <fullName evidence="2">Uncharacterized protein</fullName>
    </submittedName>
</protein>
<feature type="chain" id="PRO_5042293234" evidence="1">
    <location>
        <begin position="34"/>
        <end position="425"/>
    </location>
</feature>
<gene>
    <name evidence="2" type="ORF">CTEN210_18121</name>
</gene>
<evidence type="ECO:0000256" key="1">
    <source>
        <dbReference type="SAM" id="SignalP"/>
    </source>
</evidence>
<organism evidence="2 3">
    <name type="scientific">Chaetoceros tenuissimus</name>
    <dbReference type="NCBI Taxonomy" id="426638"/>
    <lineage>
        <taxon>Eukaryota</taxon>
        <taxon>Sar</taxon>
        <taxon>Stramenopiles</taxon>
        <taxon>Ochrophyta</taxon>
        <taxon>Bacillariophyta</taxon>
        <taxon>Coscinodiscophyceae</taxon>
        <taxon>Chaetocerotophycidae</taxon>
        <taxon>Chaetocerotales</taxon>
        <taxon>Chaetocerotaceae</taxon>
        <taxon>Chaetoceros</taxon>
    </lineage>
</organism>
<reference evidence="2 3" key="1">
    <citation type="journal article" date="2021" name="Sci. Rep.">
        <title>The genome of the diatom Chaetoceros tenuissimus carries an ancient integrated fragment of an extant virus.</title>
        <authorList>
            <person name="Hongo Y."/>
            <person name="Kimura K."/>
            <person name="Takaki Y."/>
            <person name="Yoshida Y."/>
            <person name="Baba S."/>
            <person name="Kobayashi G."/>
            <person name="Nagasaki K."/>
            <person name="Hano T."/>
            <person name="Tomaru Y."/>
        </authorList>
    </citation>
    <scope>NUCLEOTIDE SEQUENCE [LARGE SCALE GENOMIC DNA]</scope>
    <source>
        <strain evidence="2 3">NIES-3715</strain>
    </source>
</reference>
<dbReference type="EMBL" id="BLLK01000074">
    <property type="protein sequence ID" value="GFH61645.1"/>
    <property type="molecule type" value="Genomic_DNA"/>
</dbReference>
<dbReference type="Proteomes" id="UP001054902">
    <property type="component" value="Unassembled WGS sequence"/>
</dbReference>
<dbReference type="AlphaFoldDB" id="A0AAD3DEQ7"/>
<keyword evidence="3" id="KW-1185">Reference proteome</keyword>
<proteinExistence type="predicted"/>
<comment type="caution">
    <text evidence="2">The sequence shown here is derived from an EMBL/GenBank/DDBJ whole genome shotgun (WGS) entry which is preliminary data.</text>
</comment>
<evidence type="ECO:0000313" key="2">
    <source>
        <dbReference type="EMBL" id="GFH61645.1"/>
    </source>
</evidence>
<evidence type="ECO:0000313" key="3">
    <source>
        <dbReference type="Proteomes" id="UP001054902"/>
    </source>
</evidence>
<feature type="signal peptide" evidence="1">
    <location>
        <begin position="1"/>
        <end position="33"/>
    </location>
</feature>